<name>A0ABP7MHH0_9GAMM</name>
<sequence length="303" mass="34083">MDLNELALFVEVVDQNGFTAAAKRLGLPKSNVSRRISQLEDSLGVKLLERTSRSVAMTEVGEVVYERSKQNIRDLQETESLIPELQNNPRGRLRIEAPGEFGIYFMGSVIGEFSMLYPDIDIHCETVFEEGNIIEDKIDLAIRASLGNLPDSSFIARKISEPTRGLYASPHYLNRHGTPKTVEDLADHDLIENAQGPTWRFEGENGPFDIQLNSRIRSNSVTMKRDAMIAGAGISILPDLMAREAVQLGQLVKVELDYKPVRSEIYVIYTSRRHMPVKLRLFLDFFAKKMASDKRLSIPSLAS</sequence>
<dbReference type="InterPro" id="IPR036390">
    <property type="entry name" value="WH_DNA-bd_sf"/>
</dbReference>
<evidence type="ECO:0000256" key="1">
    <source>
        <dbReference type="ARBA" id="ARBA00009437"/>
    </source>
</evidence>
<feature type="domain" description="HTH lysR-type" evidence="5">
    <location>
        <begin position="1"/>
        <end position="58"/>
    </location>
</feature>
<proteinExistence type="inferred from homology"/>
<dbReference type="InterPro" id="IPR005119">
    <property type="entry name" value="LysR_subst-bd"/>
</dbReference>
<reference evidence="7" key="1">
    <citation type="journal article" date="2019" name="Int. J. Syst. Evol. Microbiol.">
        <title>The Global Catalogue of Microorganisms (GCM) 10K type strain sequencing project: providing services to taxonomists for standard genome sequencing and annotation.</title>
        <authorList>
            <consortium name="The Broad Institute Genomics Platform"/>
            <consortium name="The Broad Institute Genome Sequencing Center for Infectious Disease"/>
            <person name="Wu L."/>
            <person name="Ma J."/>
        </authorList>
    </citation>
    <scope>NUCLEOTIDE SEQUENCE [LARGE SCALE GENOMIC DNA]</scope>
    <source>
        <strain evidence="7">JCM 17551</strain>
    </source>
</reference>
<dbReference type="PRINTS" id="PR00039">
    <property type="entry name" value="HTHLYSR"/>
</dbReference>
<dbReference type="CDD" id="cd08422">
    <property type="entry name" value="PBP2_CrgA_like"/>
    <property type="match status" value="1"/>
</dbReference>
<dbReference type="SUPFAM" id="SSF46785">
    <property type="entry name" value="Winged helix' DNA-binding domain"/>
    <property type="match status" value="1"/>
</dbReference>
<dbReference type="InterPro" id="IPR036388">
    <property type="entry name" value="WH-like_DNA-bd_sf"/>
</dbReference>
<accession>A0ABP7MHH0</accession>
<evidence type="ECO:0000256" key="2">
    <source>
        <dbReference type="ARBA" id="ARBA00023015"/>
    </source>
</evidence>
<dbReference type="Pfam" id="PF03466">
    <property type="entry name" value="LysR_substrate"/>
    <property type="match status" value="1"/>
</dbReference>
<dbReference type="PANTHER" id="PTHR30537">
    <property type="entry name" value="HTH-TYPE TRANSCRIPTIONAL REGULATOR"/>
    <property type="match status" value="1"/>
</dbReference>
<evidence type="ECO:0000259" key="5">
    <source>
        <dbReference type="PROSITE" id="PS50931"/>
    </source>
</evidence>
<protein>
    <submittedName>
        <fullName evidence="6">LysR family transcriptional regulator</fullName>
    </submittedName>
</protein>
<dbReference type="RefSeq" id="WP_344797858.1">
    <property type="nucleotide sequence ID" value="NZ_BAABBN010000006.1"/>
</dbReference>
<dbReference type="InterPro" id="IPR058163">
    <property type="entry name" value="LysR-type_TF_proteobact-type"/>
</dbReference>
<keyword evidence="2" id="KW-0805">Transcription regulation</keyword>
<dbReference type="Gene3D" id="3.40.190.290">
    <property type="match status" value="1"/>
</dbReference>
<dbReference type="EMBL" id="BAABBN010000006">
    <property type="protein sequence ID" value="GAA3922989.1"/>
    <property type="molecule type" value="Genomic_DNA"/>
</dbReference>
<evidence type="ECO:0000256" key="3">
    <source>
        <dbReference type="ARBA" id="ARBA00023125"/>
    </source>
</evidence>
<organism evidence="6 7">
    <name type="scientific">Litoribacillus peritrichatus</name>
    <dbReference type="NCBI Taxonomy" id="718191"/>
    <lineage>
        <taxon>Bacteria</taxon>
        <taxon>Pseudomonadati</taxon>
        <taxon>Pseudomonadota</taxon>
        <taxon>Gammaproteobacteria</taxon>
        <taxon>Oceanospirillales</taxon>
        <taxon>Oceanospirillaceae</taxon>
        <taxon>Litoribacillus</taxon>
    </lineage>
</organism>
<dbReference type="PROSITE" id="PS50931">
    <property type="entry name" value="HTH_LYSR"/>
    <property type="match status" value="1"/>
</dbReference>
<evidence type="ECO:0000313" key="6">
    <source>
        <dbReference type="EMBL" id="GAA3922989.1"/>
    </source>
</evidence>
<dbReference type="PANTHER" id="PTHR30537:SF68">
    <property type="entry name" value="TRANSCRIPTIONAL REGULATOR-RELATED"/>
    <property type="match status" value="1"/>
</dbReference>
<comment type="caution">
    <text evidence="6">The sequence shown here is derived from an EMBL/GenBank/DDBJ whole genome shotgun (WGS) entry which is preliminary data.</text>
</comment>
<dbReference type="InterPro" id="IPR000847">
    <property type="entry name" value="LysR_HTH_N"/>
</dbReference>
<keyword evidence="3" id="KW-0238">DNA-binding</keyword>
<evidence type="ECO:0000256" key="4">
    <source>
        <dbReference type="ARBA" id="ARBA00023163"/>
    </source>
</evidence>
<dbReference type="Proteomes" id="UP001501565">
    <property type="component" value="Unassembled WGS sequence"/>
</dbReference>
<dbReference type="Gene3D" id="1.10.10.10">
    <property type="entry name" value="Winged helix-like DNA-binding domain superfamily/Winged helix DNA-binding domain"/>
    <property type="match status" value="1"/>
</dbReference>
<keyword evidence="4" id="KW-0804">Transcription</keyword>
<comment type="similarity">
    <text evidence="1">Belongs to the LysR transcriptional regulatory family.</text>
</comment>
<dbReference type="SUPFAM" id="SSF53850">
    <property type="entry name" value="Periplasmic binding protein-like II"/>
    <property type="match status" value="1"/>
</dbReference>
<dbReference type="Pfam" id="PF00126">
    <property type="entry name" value="HTH_1"/>
    <property type="match status" value="1"/>
</dbReference>
<gene>
    <name evidence="6" type="ORF">GCM10022277_18630</name>
</gene>
<keyword evidence="7" id="KW-1185">Reference proteome</keyword>
<evidence type="ECO:0000313" key="7">
    <source>
        <dbReference type="Proteomes" id="UP001501565"/>
    </source>
</evidence>